<reference evidence="3 5" key="1">
    <citation type="submission" date="2020-11" db="EMBL/GenBank/DDBJ databases">
        <title>Insectihabitans protaetiae gen. nov. sp. nov. and Insectihabitans allomyrinae sp. nov., isolated from larvae of Protaetia brevitarsis seulensis and Allomyrina dichotoma, respectively.</title>
        <authorList>
            <person name="Lee S.D."/>
            <person name="Byeon Y.-S."/>
            <person name="Kim S.-M."/>
            <person name="Yang H.L."/>
            <person name="Kim I.S."/>
        </authorList>
    </citation>
    <scope>NUCLEOTIDE SEQUENCE</scope>
    <source>
        <strain evidence="3">CWB-B4</strain>
        <strain evidence="2 5">CWB-B43</strain>
    </source>
</reference>
<dbReference type="Proteomes" id="UP000807542">
    <property type="component" value="Unassembled WGS sequence"/>
</dbReference>
<comment type="caution">
    <text evidence="3">The sequence shown here is derived from an EMBL/GenBank/DDBJ whole genome shotgun (WGS) entry which is preliminary data.</text>
</comment>
<evidence type="ECO:0000313" key="3">
    <source>
        <dbReference type="EMBL" id="MBK5175545.1"/>
    </source>
</evidence>
<dbReference type="Pfam" id="PF11319">
    <property type="entry name" value="VasI"/>
    <property type="match status" value="1"/>
</dbReference>
<feature type="chain" id="PRO_5039352235" evidence="1">
    <location>
        <begin position="27"/>
        <end position="213"/>
    </location>
</feature>
<dbReference type="Proteomes" id="UP001296969">
    <property type="component" value="Unassembled WGS sequence"/>
</dbReference>
<accession>A0A9D7AGG3</accession>
<gene>
    <name evidence="3" type="ORF">I2492_04295</name>
    <name evidence="2" type="ORF">I2493_04295</name>
</gene>
<dbReference type="AlphaFoldDB" id="A0A9D7AGG3"/>
<proteinExistence type="predicted"/>
<evidence type="ECO:0000313" key="2">
    <source>
        <dbReference type="EMBL" id="MBK5072236.1"/>
    </source>
</evidence>
<evidence type="ECO:0000256" key="1">
    <source>
        <dbReference type="SAM" id="SignalP"/>
    </source>
</evidence>
<evidence type="ECO:0000313" key="4">
    <source>
        <dbReference type="Proteomes" id="UP000807542"/>
    </source>
</evidence>
<feature type="signal peptide" evidence="1">
    <location>
        <begin position="1"/>
        <end position="26"/>
    </location>
</feature>
<organism evidence="3 4">
    <name type="scientific">Limnobaculum xujianqingii</name>
    <dbReference type="NCBI Taxonomy" id="2738837"/>
    <lineage>
        <taxon>Bacteria</taxon>
        <taxon>Pseudomonadati</taxon>
        <taxon>Pseudomonadota</taxon>
        <taxon>Gammaproteobacteria</taxon>
        <taxon>Enterobacterales</taxon>
        <taxon>Budviciaceae</taxon>
        <taxon>Limnobaculum</taxon>
    </lineage>
</organism>
<name>A0A9D7AGG3_9GAMM</name>
<protein>
    <submittedName>
        <fullName evidence="3">Type VI secretion protein</fullName>
    </submittedName>
</protein>
<dbReference type="InterPro" id="IPR017738">
    <property type="entry name" value="T6SS-assoc_VCA0118"/>
</dbReference>
<keyword evidence="5" id="KW-1185">Reference proteome</keyword>
<dbReference type="EMBL" id="JADRCP010000001">
    <property type="protein sequence ID" value="MBK5175545.1"/>
    <property type="molecule type" value="Genomic_DNA"/>
</dbReference>
<sequence length="213" mass="23904">MNNRLIKCCLYAVTFICTAPSFVTHASTELIETSGLKCKGLSDKEQRLSCFDELFKDKELAPSPAINKGNWMITQKVSPIDDSKNVVISLYADRPIETKSNGKSMPLLTIRCAEKKTSFYVYWDTYLGSKSLEVTHRLDSDKALTERWDISTDNKAVFYSDWNGGAKAIIKQLNGKDKLFMQLTPYGSSPVSAIFYLNGMDNALKPVRDACGW</sequence>
<dbReference type="EMBL" id="JADRCQ010000001">
    <property type="protein sequence ID" value="MBK5072236.1"/>
    <property type="molecule type" value="Genomic_DNA"/>
</dbReference>
<keyword evidence="1" id="KW-0732">Signal</keyword>
<dbReference type="RefSeq" id="WP_228397396.1">
    <property type="nucleotide sequence ID" value="NZ_JADRCP010000001.1"/>
</dbReference>
<evidence type="ECO:0000313" key="5">
    <source>
        <dbReference type="Proteomes" id="UP001296969"/>
    </source>
</evidence>